<dbReference type="Proteomes" id="UP000034107">
    <property type="component" value="Unassembled WGS sequence"/>
</dbReference>
<dbReference type="InterPro" id="IPR006321">
    <property type="entry name" value="PilT/PilU"/>
</dbReference>
<gene>
    <name evidence="3" type="ORF">UX31_C0037G0007</name>
</gene>
<dbReference type="NCBIfam" id="TIGR01420">
    <property type="entry name" value="pilT_fam"/>
    <property type="match status" value="1"/>
</dbReference>
<dbReference type="EMBL" id="LCLS01000037">
    <property type="protein sequence ID" value="KKU20533.1"/>
    <property type="molecule type" value="Genomic_DNA"/>
</dbReference>
<evidence type="ECO:0000313" key="4">
    <source>
        <dbReference type="Proteomes" id="UP000034107"/>
    </source>
</evidence>
<proteinExistence type="inferred from homology"/>
<protein>
    <submittedName>
        <fullName evidence="3">Twitching motility protein</fullName>
    </submittedName>
</protein>
<dbReference type="PATRIC" id="fig|1618732.3.peg.919"/>
<dbReference type="Gene3D" id="3.30.450.90">
    <property type="match status" value="1"/>
</dbReference>
<dbReference type="SUPFAM" id="SSF52540">
    <property type="entry name" value="P-loop containing nucleoside triphosphate hydrolases"/>
    <property type="match status" value="1"/>
</dbReference>
<name>A0A0G1QRY3_9BACT</name>
<dbReference type="InterPro" id="IPR001482">
    <property type="entry name" value="T2SS/T4SS_dom"/>
</dbReference>
<feature type="domain" description="Bacterial type II secretion system protein E" evidence="2">
    <location>
        <begin position="202"/>
        <end position="216"/>
    </location>
</feature>
<organism evidence="3 4">
    <name type="scientific">Candidatus Nomurabacteria bacterium GW2011_GWA1_46_11</name>
    <dbReference type="NCBI Taxonomy" id="1618732"/>
    <lineage>
        <taxon>Bacteria</taxon>
        <taxon>Candidatus Nomuraibacteriota</taxon>
    </lineage>
</organism>
<dbReference type="GO" id="GO:0016887">
    <property type="term" value="F:ATP hydrolysis activity"/>
    <property type="evidence" value="ECO:0007669"/>
    <property type="project" value="InterPro"/>
</dbReference>
<evidence type="ECO:0000259" key="2">
    <source>
        <dbReference type="PROSITE" id="PS00662"/>
    </source>
</evidence>
<dbReference type="Gene3D" id="3.40.50.300">
    <property type="entry name" value="P-loop containing nucleotide triphosphate hydrolases"/>
    <property type="match status" value="1"/>
</dbReference>
<dbReference type="AlphaFoldDB" id="A0A0G1QRY3"/>
<evidence type="ECO:0000256" key="1">
    <source>
        <dbReference type="ARBA" id="ARBA00006611"/>
    </source>
</evidence>
<dbReference type="PANTHER" id="PTHR30486">
    <property type="entry name" value="TWITCHING MOTILITY PROTEIN PILT"/>
    <property type="match status" value="1"/>
</dbReference>
<comment type="similarity">
    <text evidence="1">Belongs to the GSP E family.</text>
</comment>
<comment type="caution">
    <text evidence="3">The sequence shown here is derived from an EMBL/GenBank/DDBJ whole genome shotgun (WGS) entry which is preliminary data.</text>
</comment>
<evidence type="ECO:0000313" key="3">
    <source>
        <dbReference type="EMBL" id="KKU20533.1"/>
    </source>
</evidence>
<dbReference type="InterPro" id="IPR050921">
    <property type="entry name" value="T4SS_GSP_E_ATPase"/>
</dbReference>
<dbReference type="PANTHER" id="PTHR30486:SF16">
    <property type="entry name" value="TWITCHING MOTILITY PROTEIN PILT"/>
    <property type="match status" value="1"/>
</dbReference>
<accession>A0A0G1QRY3</accession>
<dbReference type="InterPro" id="IPR027417">
    <property type="entry name" value="P-loop_NTPase"/>
</dbReference>
<dbReference type="Pfam" id="PF00437">
    <property type="entry name" value="T2SSE"/>
    <property type="match status" value="1"/>
</dbReference>
<reference evidence="3 4" key="1">
    <citation type="journal article" date="2015" name="Nature">
        <title>rRNA introns, odd ribosomes, and small enigmatic genomes across a large radiation of phyla.</title>
        <authorList>
            <person name="Brown C.T."/>
            <person name="Hug L.A."/>
            <person name="Thomas B.C."/>
            <person name="Sharon I."/>
            <person name="Castelle C.J."/>
            <person name="Singh A."/>
            <person name="Wilkins M.J."/>
            <person name="Williams K.H."/>
            <person name="Banfield J.F."/>
        </authorList>
    </citation>
    <scope>NUCLEOTIDE SEQUENCE [LARGE SCALE GENOMIC DNA]</scope>
</reference>
<dbReference type="GO" id="GO:0005524">
    <property type="term" value="F:ATP binding"/>
    <property type="evidence" value="ECO:0007669"/>
    <property type="project" value="InterPro"/>
</dbReference>
<dbReference type="PROSITE" id="PS00662">
    <property type="entry name" value="T2SP_E"/>
    <property type="match status" value="1"/>
</dbReference>
<sequence>MTFEPLIMKTIQELLQYVIDNKASDLHLLVGVVPQVRVDGSLVAVVGEVPLTSVAAEQLIYGVLAVQQKEVLLVNKELDFSFALADKARFRVNAYYQKGTIAAAFRLVPNTIPTIDELGLPKICHQFATLRQGFILVTGPTGHGKSTTLAAMLDEINKIRPVHIVTIEDPVEYVYTSSRAIVSQREVRGDTHSWDIALRSVLREDPDVVLIGEMRDFETIAAALTIAETGHLVFATLHTNSAAQTIDRIVDVFPESQQAQARLQLSGNLEAVLSQRLVPKITGGRTVAYEIMLATGAVKTAIREGRTHTLDNIIMTSAESGMVTLEVILANLVKSNVITLETAQAYAMRPGDVTRFVNGGIG</sequence>
<dbReference type="CDD" id="cd01131">
    <property type="entry name" value="PilT"/>
    <property type="match status" value="1"/>
</dbReference>